<reference evidence="1 2" key="1">
    <citation type="submission" date="2015-10" db="EMBL/GenBank/DDBJ databases">
        <title>Genome analyses suggest a sexual origin of heterokaryosis in a supposedly ancient asexual fungus.</title>
        <authorList>
            <person name="Ropars J."/>
            <person name="Sedzielewska K."/>
            <person name="Noel J."/>
            <person name="Charron P."/>
            <person name="Farinelli L."/>
            <person name="Marton T."/>
            <person name="Kruger M."/>
            <person name="Pelin A."/>
            <person name="Brachmann A."/>
            <person name="Corradi N."/>
        </authorList>
    </citation>
    <scope>NUCLEOTIDE SEQUENCE [LARGE SCALE GENOMIC DNA]</scope>
    <source>
        <strain evidence="1 2">A4</strain>
    </source>
</reference>
<dbReference type="Proteomes" id="UP000234323">
    <property type="component" value="Unassembled WGS sequence"/>
</dbReference>
<dbReference type="EMBL" id="LLXI01002129">
    <property type="protein sequence ID" value="PKY56288.1"/>
    <property type="molecule type" value="Genomic_DNA"/>
</dbReference>
<comment type="caution">
    <text evidence="1">The sequence shown here is derived from an EMBL/GenBank/DDBJ whole genome shotgun (WGS) entry which is preliminary data.</text>
</comment>
<proteinExistence type="predicted"/>
<dbReference type="AlphaFoldDB" id="A0A2I1HBP1"/>
<gene>
    <name evidence="1" type="ORF">RhiirA4_476473</name>
</gene>
<keyword evidence="2" id="KW-1185">Reference proteome</keyword>
<sequence length="178" mass="20689">MALKLDTFTLSSLTLKATYNNINSNEVVELREKDRLDQIITCEIYNNFKFLFNLTTTWYLANGIISPKLVYGITVVFLSPNGIAKTEFQEFDKLHLIEYYMAGGVPRYIFWNVKASIKDVVGNKKEILNAEEKEKIEKQAYNCIELVILKIDNFDKIIKCFTEDEKSCVEISNRIIHR</sequence>
<accession>A0A2I1HBP1</accession>
<protein>
    <submittedName>
        <fullName evidence="1">Uncharacterized protein</fullName>
    </submittedName>
</protein>
<organism evidence="1 2">
    <name type="scientific">Rhizophagus irregularis</name>
    <dbReference type="NCBI Taxonomy" id="588596"/>
    <lineage>
        <taxon>Eukaryota</taxon>
        <taxon>Fungi</taxon>
        <taxon>Fungi incertae sedis</taxon>
        <taxon>Mucoromycota</taxon>
        <taxon>Glomeromycotina</taxon>
        <taxon>Glomeromycetes</taxon>
        <taxon>Glomerales</taxon>
        <taxon>Glomeraceae</taxon>
        <taxon>Rhizophagus</taxon>
    </lineage>
</organism>
<name>A0A2I1HBP1_9GLOM</name>
<evidence type="ECO:0000313" key="2">
    <source>
        <dbReference type="Proteomes" id="UP000234323"/>
    </source>
</evidence>
<evidence type="ECO:0000313" key="1">
    <source>
        <dbReference type="EMBL" id="PKY56288.1"/>
    </source>
</evidence>